<dbReference type="Gene3D" id="3.10.28.10">
    <property type="entry name" value="Homing endonucleases"/>
    <property type="match status" value="1"/>
</dbReference>
<protein>
    <submittedName>
        <fullName evidence="2">Putative terminase</fullName>
    </submittedName>
</protein>
<dbReference type="GO" id="GO:0016539">
    <property type="term" value="P:intein-mediated protein splicing"/>
    <property type="evidence" value="ECO:0007669"/>
    <property type="project" value="InterPro"/>
</dbReference>
<dbReference type="AlphaFoldDB" id="A0A6M3IIC7"/>
<dbReference type="Gene3D" id="3.30.420.240">
    <property type="match status" value="1"/>
</dbReference>
<dbReference type="PRINTS" id="PR00379">
    <property type="entry name" value="INTEIN"/>
</dbReference>
<evidence type="ECO:0000259" key="1">
    <source>
        <dbReference type="PROSITE" id="PS50819"/>
    </source>
</evidence>
<reference evidence="2" key="1">
    <citation type="submission" date="2020-03" db="EMBL/GenBank/DDBJ databases">
        <title>The deep terrestrial virosphere.</title>
        <authorList>
            <person name="Holmfeldt K."/>
            <person name="Nilsson E."/>
            <person name="Simone D."/>
            <person name="Lopez-Fernandez M."/>
            <person name="Wu X."/>
            <person name="de Brujin I."/>
            <person name="Lundin D."/>
            <person name="Andersson A."/>
            <person name="Bertilsson S."/>
            <person name="Dopson M."/>
        </authorList>
    </citation>
    <scope>NUCLEOTIDE SEQUENCE</scope>
    <source>
        <strain evidence="3">MM415A00723</strain>
        <strain evidence="2">MM415B01675</strain>
    </source>
</reference>
<dbReference type="GO" id="GO:0004519">
    <property type="term" value="F:endonuclease activity"/>
    <property type="evidence" value="ECO:0007669"/>
    <property type="project" value="InterPro"/>
</dbReference>
<name>A0A6M3IIC7_9ZZZZ</name>
<dbReference type="InterPro" id="IPR004042">
    <property type="entry name" value="Intein_endonuc_central"/>
</dbReference>
<dbReference type="EMBL" id="MT141264">
    <property type="protein sequence ID" value="QJA57266.1"/>
    <property type="molecule type" value="Genomic_DNA"/>
</dbReference>
<evidence type="ECO:0000313" key="2">
    <source>
        <dbReference type="EMBL" id="QJA57266.1"/>
    </source>
</evidence>
<dbReference type="InterPro" id="IPR027434">
    <property type="entry name" value="Homing_endonucl"/>
</dbReference>
<proteinExistence type="predicted"/>
<sequence length="797" mass="91863">MSGDTLVILADGSTKRVDEIDIGDMVVTGGGEFACVKKKFITGEKEVYGVGTWLSSEKIYASLGHKFFTEEGIKECWQLTLNDWIQVPRIPIKNSIDKYNFRLEKNGRGTELGGGAKCDIEEAEISLDRGFGYYIGYYLAEGCVKTRENGDPCYVHFAYHKDEVFIDKAYEWFAREYCTSRNDFEDETNRKRTYLYGKFLASLTERICGRTDNKRIPHWFFDSNRDFLRGILEGYFDGDGNKDFEERRSLGAVCIREKISRQIKRIIISLGYGVSALTYMEERYRYDVKTKPIYQVRMNGDTLARYCGAKVEKKHKATKYIEKDGKYYVKVKSIAYEKTCQTYDIEVNHPDHNFETVAGVVSNSEEAQWEGNPDELLTSLFACIPDPPEGTEVYRESTAQGYGNTFQEDVFAAYCEGRYPYYERDGVVYAWKDPRSDWVLVFIPWFCVEKYTRLFRDDGERKRLEVELDKKVFDERNSRWVESEGKRLRAKFGLSLEQLNWRRYCIENDCRGSVDKFHQNYPSTVEEAFLSQGTNVFDKELCDEVEGQCSDPVFIGSVERVLGKLQLTRNRHGYFSIWEKPIEGESYFLTVDTAGGKKKRARVKGTTSEEPDRTNIDVWNHRTGNQVAQWNGHIHYGNIGNLIGMIGEFYFMGKACVELMNHGYTVVEDLKRLGYPQYHQKPDEPGWFQTHGKKAKMVDESYRMVRDADLKINCRETVSEMRTFVEDPPGIFEAASGSKDDRVTTVGLASQMMFLIPREYLGGAEKKGGRKRKEGFSNWSRHPKANVGRPVGVSISI</sequence>
<dbReference type="InterPro" id="IPR036844">
    <property type="entry name" value="Hint_dom_sf"/>
</dbReference>
<dbReference type="EMBL" id="MT142421">
    <property type="protein sequence ID" value="QJA80414.1"/>
    <property type="molecule type" value="Genomic_DNA"/>
</dbReference>
<accession>A0A6M3IIC7</accession>
<dbReference type="SUPFAM" id="SSF55608">
    <property type="entry name" value="Homing endonucleases"/>
    <property type="match status" value="1"/>
</dbReference>
<dbReference type="PROSITE" id="PS50819">
    <property type="entry name" value="INTEIN_ENDONUCLEASE"/>
    <property type="match status" value="1"/>
</dbReference>
<dbReference type="InterPro" id="IPR003587">
    <property type="entry name" value="Hint_dom_N"/>
</dbReference>
<dbReference type="CDD" id="cd00081">
    <property type="entry name" value="Hint"/>
    <property type="match status" value="1"/>
</dbReference>
<organism evidence="2">
    <name type="scientific">viral metagenome</name>
    <dbReference type="NCBI Taxonomy" id="1070528"/>
    <lineage>
        <taxon>unclassified sequences</taxon>
        <taxon>metagenomes</taxon>
        <taxon>organismal metagenomes</taxon>
    </lineage>
</organism>
<dbReference type="InterPro" id="IPR006142">
    <property type="entry name" value="INTEIN"/>
</dbReference>
<gene>
    <name evidence="3" type="ORF">MM415A00723_0002</name>
    <name evidence="2" type="ORF">MM415B01675_0004</name>
</gene>
<dbReference type="Gene3D" id="2.170.16.10">
    <property type="entry name" value="Hedgehog/Intein (Hint) domain"/>
    <property type="match status" value="1"/>
</dbReference>
<evidence type="ECO:0000313" key="3">
    <source>
        <dbReference type="EMBL" id="QJA80414.1"/>
    </source>
</evidence>
<dbReference type="SUPFAM" id="SSF51294">
    <property type="entry name" value="Hedgehog/intein (Hint) domain"/>
    <property type="match status" value="1"/>
</dbReference>
<feature type="domain" description="DOD-type homing endonuclease" evidence="1">
    <location>
        <begin position="134"/>
        <end position="272"/>
    </location>
</feature>
<dbReference type="SMART" id="SM00306">
    <property type="entry name" value="HintN"/>
    <property type="match status" value="1"/>
</dbReference>